<evidence type="ECO:0000313" key="1">
    <source>
        <dbReference type="EMBL" id="EGG42180.1"/>
    </source>
</evidence>
<comment type="caution">
    <text evidence="1">The sequence shown here is derived from an EMBL/GenBank/DDBJ whole genome shotgun (WGS) entry which is preliminary data.</text>
</comment>
<accession>F3KK13</accession>
<name>F3KK13_9ARCH</name>
<dbReference type="AlphaFoldDB" id="F3KK13"/>
<reference evidence="1" key="1">
    <citation type="journal article" date="2011" name="PLoS ONE">
        <title>Genome of a low-salinity ammonia-oxidizing archaeon determined by single-cell and metagenomic analysis.</title>
        <authorList>
            <person name="Blainey P.C."/>
            <person name="Mosier A.C."/>
            <person name="Potanina A."/>
            <person name="Francis C.A."/>
            <person name="Quake S.R."/>
        </authorList>
    </citation>
    <scope>NUCLEOTIDE SEQUENCE [LARGE SCALE GENOMIC DNA]</scope>
    <source>
        <strain evidence="1">SFB1</strain>
    </source>
</reference>
<protein>
    <submittedName>
        <fullName evidence="1">Uncharacterized protein</fullName>
    </submittedName>
</protein>
<organism evidence="1">
    <name type="scientific">Candidatus Nitrosarchaeum limnium SFB1</name>
    <dbReference type="NCBI Taxonomy" id="886738"/>
    <lineage>
        <taxon>Archaea</taxon>
        <taxon>Nitrososphaerota</taxon>
        <taxon>Nitrososphaeria</taxon>
        <taxon>Nitrosopumilales</taxon>
        <taxon>Nitrosopumilaceae</taxon>
        <taxon>Nitrosarchaeum</taxon>
    </lineage>
</organism>
<dbReference type="HOGENOM" id="CLU_1648237_0_0_2"/>
<sequence length="160" mass="18002">MIGVGSSLGSQTDVVNNLDIVKTGEISYKTMFDFCRTENNIFVMGVMIKSEVESVIIPVDNYMDLGQCHKYGTNIHTSDTSSLVFSLFARDDFNDIVILLEKQLTITQDLVISAEQDLLKIQNIEPENLEKINTIKNKLNSYREILDSTKSSIKAIRGME</sequence>
<dbReference type="Proteomes" id="UP000004348">
    <property type="component" value="Chromosome"/>
</dbReference>
<dbReference type="STRING" id="886738.Nlim_0826"/>
<gene>
    <name evidence="1" type="ORF">Nlim_0826</name>
</gene>
<proteinExistence type="predicted"/>
<dbReference type="EMBL" id="AEGP01000033">
    <property type="protein sequence ID" value="EGG42180.1"/>
    <property type="molecule type" value="Genomic_DNA"/>
</dbReference>